<dbReference type="Proteomes" id="UP000623129">
    <property type="component" value="Unassembled WGS sequence"/>
</dbReference>
<protein>
    <submittedName>
        <fullName evidence="3">Brf1-like TBP-binding domain-containing protein</fullName>
    </submittedName>
</protein>
<feature type="region of interest" description="Disordered" evidence="1">
    <location>
        <begin position="56"/>
        <end position="80"/>
    </location>
</feature>
<feature type="domain" description="Brf1 TBP-binding" evidence="2">
    <location>
        <begin position="23"/>
        <end position="69"/>
    </location>
</feature>
<feature type="compositionally biased region" description="Basic and acidic residues" evidence="1">
    <location>
        <begin position="56"/>
        <end position="66"/>
    </location>
</feature>
<evidence type="ECO:0000259" key="2">
    <source>
        <dbReference type="Pfam" id="PF07741"/>
    </source>
</evidence>
<comment type="caution">
    <text evidence="3">The sequence shown here is derived from an EMBL/GenBank/DDBJ whole genome shotgun (WGS) entry which is preliminary data.</text>
</comment>
<dbReference type="EMBL" id="SWLB01000006">
    <property type="protein sequence ID" value="KAF3337889.1"/>
    <property type="molecule type" value="Genomic_DNA"/>
</dbReference>
<evidence type="ECO:0000256" key="1">
    <source>
        <dbReference type="SAM" id="MobiDB-lite"/>
    </source>
</evidence>
<evidence type="ECO:0000313" key="3">
    <source>
        <dbReference type="EMBL" id="KAF3337889.1"/>
    </source>
</evidence>
<gene>
    <name evidence="3" type="ORF">FCM35_KLT18476</name>
</gene>
<accession>A0A833VYW2</accession>
<dbReference type="AlphaFoldDB" id="A0A833VYW2"/>
<proteinExistence type="predicted"/>
<reference evidence="3" key="1">
    <citation type="submission" date="2020-01" db="EMBL/GenBank/DDBJ databases">
        <title>Genome sequence of Kobresia littledalei, the first chromosome-level genome in the family Cyperaceae.</title>
        <authorList>
            <person name="Qu G."/>
        </authorList>
    </citation>
    <scope>NUCLEOTIDE SEQUENCE</scope>
    <source>
        <strain evidence="3">C.B.Clarke</strain>
        <tissue evidence="3">Leaf</tissue>
    </source>
</reference>
<keyword evidence="4" id="KW-1185">Reference proteome</keyword>
<dbReference type="Pfam" id="PF07741">
    <property type="entry name" value="BRF1"/>
    <property type="match status" value="1"/>
</dbReference>
<dbReference type="InterPro" id="IPR011665">
    <property type="entry name" value="BRF1_TBP-bd_dom"/>
</dbReference>
<dbReference type="Gene3D" id="1.20.5.650">
    <property type="entry name" value="Single helix bin"/>
    <property type="match status" value="1"/>
</dbReference>
<sequence length="80" mass="9438">MIRSKKEDPKVPASVELEKISYIEDAELNKYILSAKERRFKTALWELINRDYLEEKKTKRDQDGNRSNRGQALPNKVLCQ</sequence>
<evidence type="ECO:0000313" key="4">
    <source>
        <dbReference type="Proteomes" id="UP000623129"/>
    </source>
</evidence>
<name>A0A833VYW2_9POAL</name>
<dbReference type="OrthoDB" id="511529at2759"/>
<organism evidence="3 4">
    <name type="scientific">Carex littledalei</name>
    <dbReference type="NCBI Taxonomy" id="544730"/>
    <lineage>
        <taxon>Eukaryota</taxon>
        <taxon>Viridiplantae</taxon>
        <taxon>Streptophyta</taxon>
        <taxon>Embryophyta</taxon>
        <taxon>Tracheophyta</taxon>
        <taxon>Spermatophyta</taxon>
        <taxon>Magnoliopsida</taxon>
        <taxon>Liliopsida</taxon>
        <taxon>Poales</taxon>
        <taxon>Cyperaceae</taxon>
        <taxon>Cyperoideae</taxon>
        <taxon>Cariceae</taxon>
        <taxon>Carex</taxon>
        <taxon>Carex subgen. Euthyceras</taxon>
    </lineage>
</organism>